<evidence type="ECO:0000313" key="2">
    <source>
        <dbReference type="EMBL" id="CAK61084.1"/>
    </source>
</evidence>
<sequence length="243" mass="29757">MIICFSPFEVSYQFSLTQVIVLFSKNNSYFLHNHKRETKLLFQIFLKDNLFNFQKVTIIHSNLPKIFWQINILPIYHNFESIRQFQSSKMEKIIQLLHNEIINHHQNINFYSCKYSKFMEYNVKILLLLELIQDYFQCFDRYCFILNQYPIHLYSVFLKVFQKTKVDLIINFRQLNFKINFIFFQDIPDFIQYLFCFITLFFKILIIIKKCFCFEINLIVTFIQLRSLFIQTIIYEVSYISSK</sequence>
<dbReference type="RefSeq" id="XP_001428482.1">
    <property type="nucleotide sequence ID" value="XM_001428445.1"/>
</dbReference>
<dbReference type="AlphaFoldDB" id="A0BRB7"/>
<dbReference type="EMBL" id="CT868011">
    <property type="protein sequence ID" value="CAK61084.1"/>
    <property type="molecule type" value="Genomic_DNA"/>
</dbReference>
<dbReference type="HOGENOM" id="CLU_1144422_0_0_1"/>
<keyword evidence="3" id="KW-1185">Reference proteome</keyword>
<feature type="transmembrane region" description="Helical" evidence="1">
    <location>
        <begin position="190"/>
        <end position="208"/>
    </location>
</feature>
<proteinExistence type="predicted"/>
<accession>A0BRB7</accession>
<evidence type="ECO:0000313" key="3">
    <source>
        <dbReference type="Proteomes" id="UP000000600"/>
    </source>
</evidence>
<dbReference type="KEGG" id="ptm:GSPATT00031315001"/>
<name>A0BRB7_PARTE</name>
<organism evidence="2 3">
    <name type="scientific">Paramecium tetraurelia</name>
    <dbReference type="NCBI Taxonomy" id="5888"/>
    <lineage>
        <taxon>Eukaryota</taxon>
        <taxon>Sar</taxon>
        <taxon>Alveolata</taxon>
        <taxon>Ciliophora</taxon>
        <taxon>Intramacronucleata</taxon>
        <taxon>Oligohymenophorea</taxon>
        <taxon>Peniculida</taxon>
        <taxon>Parameciidae</taxon>
        <taxon>Paramecium</taxon>
    </lineage>
</organism>
<protein>
    <recommendedName>
        <fullName evidence="4">Transmembrane protein</fullName>
    </recommendedName>
</protein>
<keyword evidence="1" id="KW-0472">Membrane</keyword>
<dbReference type="GeneID" id="5014266"/>
<evidence type="ECO:0000256" key="1">
    <source>
        <dbReference type="SAM" id="Phobius"/>
    </source>
</evidence>
<reference evidence="2 3" key="1">
    <citation type="journal article" date="2006" name="Nature">
        <title>Global trends of whole-genome duplications revealed by the ciliate Paramecium tetraurelia.</title>
        <authorList>
            <consortium name="Genoscope"/>
            <person name="Aury J.-M."/>
            <person name="Jaillon O."/>
            <person name="Duret L."/>
            <person name="Noel B."/>
            <person name="Jubin C."/>
            <person name="Porcel B.M."/>
            <person name="Segurens B."/>
            <person name="Daubin V."/>
            <person name="Anthouard V."/>
            <person name="Aiach N."/>
            <person name="Arnaiz O."/>
            <person name="Billaut A."/>
            <person name="Beisson J."/>
            <person name="Blanc I."/>
            <person name="Bouhouche K."/>
            <person name="Camara F."/>
            <person name="Duharcourt S."/>
            <person name="Guigo R."/>
            <person name="Gogendeau D."/>
            <person name="Katinka M."/>
            <person name="Keller A.-M."/>
            <person name="Kissmehl R."/>
            <person name="Klotz C."/>
            <person name="Koll F."/>
            <person name="Le Moue A."/>
            <person name="Lepere C."/>
            <person name="Malinsky S."/>
            <person name="Nowacki M."/>
            <person name="Nowak J.K."/>
            <person name="Plattner H."/>
            <person name="Poulain J."/>
            <person name="Ruiz F."/>
            <person name="Serrano V."/>
            <person name="Zagulski M."/>
            <person name="Dessen P."/>
            <person name="Betermier M."/>
            <person name="Weissenbach J."/>
            <person name="Scarpelli C."/>
            <person name="Schachter V."/>
            <person name="Sperling L."/>
            <person name="Meyer E."/>
            <person name="Cohen J."/>
            <person name="Wincker P."/>
        </authorList>
    </citation>
    <scope>NUCLEOTIDE SEQUENCE [LARGE SCALE GENOMIC DNA]</scope>
    <source>
        <strain evidence="2 3">Stock d4-2</strain>
    </source>
</reference>
<gene>
    <name evidence="2" type="ORF">GSPATT00031315001</name>
</gene>
<evidence type="ECO:0008006" key="4">
    <source>
        <dbReference type="Google" id="ProtNLM"/>
    </source>
</evidence>
<dbReference type="InParanoid" id="A0BRB7"/>
<dbReference type="Proteomes" id="UP000000600">
    <property type="component" value="Unassembled WGS sequence"/>
</dbReference>
<keyword evidence="1" id="KW-0812">Transmembrane</keyword>
<keyword evidence="1" id="KW-1133">Transmembrane helix</keyword>